<evidence type="ECO:0000313" key="3">
    <source>
        <dbReference type="Proteomes" id="UP000243629"/>
    </source>
</evidence>
<reference evidence="3" key="1">
    <citation type="submission" date="2016-10" db="EMBL/GenBank/DDBJ databases">
        <authorList>
            <person name="Varghese N."/>
            <person name="Submissions S."/>
        </authorList>
    </citation>
    <scope>NUCLEOTIDE SEQUENCE [LARGE SCALE GENOMIC DNA]</scope>
    <source>
        <strain evidence="3">DSM 24213</strain>
    </source>
</reference>
<accession>A0A1I4TJ34</accession>
<name>A0A1I4TJ34_9GAMM</name>
<feature type="coiled-coil region" evidence="1">
    <location>
        <begin position="57"/>
        <end position="84"/>
    </location>
</feature>
<gene>
    <name evidence="2" type="ORF">SAMN05216217_11480</name>
</gene>
<sequence length="144" mass="16679">MKYHAFETGQAEHLGTSSLVPTQFACAEDAVVYVQRDENGLILRVEPKPFDEMTDQLAVQSEELEEWLCAREEVQRRLQHLRSTDADMVRVVEDLVALLVERDVIRFTDLPEFARRKLDERALDRAEIEGLNSEIEQRLRPLGK</sequence>
<keyword evidence="3" id="KW-1185">Reference proteome</keyword>
<protein>
    <submittedName>
        <fullName evidence="2">Uncharacterized protein</fullName>
    </submittedName>
</protein>
<dbReference type="Proteomes" id="UP000243629">
    <property type="component" value="Unassembled WGS sequence"/>
</dbReference>
<evidence type="ECO:0000256" key="1">
    <source>
        <dbReference type="SAM" id="Coils"/>
    </source>
</evidence>
<organism evidence="2 3">
    <name type="scientific">Halopseudomonas yangmingensis</name>
    <dbReference type="NCBI Taxonomy" id="1720063"/>
    <lineage>
        <taxon>Bacteria</taxon>
        <taxon>Pseudomonadati</taxon>
        <taxon>Pseudomonadota</taxon>
        <taxon>Gammaproteobacteria</taxon>
        <taxon>Pseudomonadales</taxon>
        <taxon>Pseudomonadaceae</taxon>
        <taxon>Halopseudomonas</taxon>
    </lineage>
</organism>
<keyword evidence="1" id="KW-0175">Coiled coil</keyword>
<proteinExistence type="predicted"/>
<dbReference type="EMBL" id="FOUI01000014">
    <property type="protein sequence ID" value="SFM76709.1"/>
    <property type="molecule type" value="Genomic_DNA"/>
</dbReference>
<evidence type="ECO:0000313" key="2">
    <source>
        <dbReference type="EMBL" id="SFM76709.1"/>
    </source>
</evidence>
<dbReference type="STRING" id="1720063.SAMN05216217_11480"/>
<dbReference type="AlphaFoldDB" id="A0A1I4TJ34"/>